<evidence type="ECO:0000313" key="1">
    <source>
        <dbReference type="EMBL" id="ABV73611.1"/>
    </source>
</evidence>
<gene>
    <name evidence="1" type="ordered locus">A1E_03380</name>
</gene>
<dbReference type="Proteomes" id="UP000007056">
    <property type="component" value="Chromosome"/>
</dbReference>
<dbReference type="AlphaFoldDB" id="A8EZ28"/>
<proteinExistence type="predicted"/>
<protein>
    <submittedName>
        <fullName evidence="1">Uncharacterized protein</fullName>
    </submittedName>
</protein>
<dbReference type="KEGG" id="rcm:A1E_03380"/>
<dbReference type="HOGENOM" id="CLU_3103276_0_0_5"/>
<reference evidence="2" key="1">
    <citation type="submission" date="2007-09" db="EMBL/GenBank/DDBJ databases">
        <title>Complete genome sequence of Rickettsia canadensis.</title>
        <authorList>
            <person name="Madan A."/>
            <person name="Fahey J."/>
            <person name="Helton E."/>
            <person name="Ketteman M."/>
            <person name="Madan A."/>
            <person name="Rodrigues S."/>
            <person name="Sanchez A."/>
            <person name="Whiting M."/>
            <person name="Dasch G."/>
            <person name="Eremeeva M."/>
        </authorList>
    </citation>
    <scope>NUCLEOTIDE SEQUENCE [LARGE SCALE GENOMIC DNA]</scope>
    <source>
        <strain evidence="2">McKiel</strain>
    </source>
</reference>
<evidence type="ECO:0000313" key="2">
    <source>
        <dbReference type="Proteomes" id="UP000007056"/>
    </source>
</evidence>
<sequence length="51" mass="6093">MEFYNDLLPTECKYPKRIRLVLVHMFCEKQVSFKVVQEIAQKANVIIFGFK</sequence>
<organism evidence="1 2">
    <name type="scientific">Rickettsia canadensis (strain McKiel)</name>
    <dbReference type="NCBI Taxonomy" id="293613"/>
    <lineage>
        <taxon>Bacteria</taxon>
        <taxon>Pseudomonadati</taxon>
        <taxon>Pseudomonadota</taxon>
        <taxon>Alphaproteobacteria</taxon>
        <taxon>Rickettsiales</taxon>
        <taxon>Rickettsiaceae</taxon>
        <taxon>Rickettsieae</taxon>
        <taxon>Rickettsia</taxon>
        <taxon>belli group</taxon>
    </lineage>
</organism>
<accession>A8EZ28</accession>
<name>A8EZ28_RICCK</name>
<dbReference type="EMBL" id="CP000409">
    <property type="protein sequence ID" value="ABV73611.1"/>
    <property type="molecule type" value="Genomic_DNA"/>
</dbReference>